<comment type="caution">
    <text evidence="4">The sequence shown here is derived from an EMBL/GenBank/DDBJ whole genome shotgun (WGS) entry which is preliminary data.</text>
</comment>
<protein>
    <recommendedName>
        <fullName evidence="3">Disease resistance protein At4g27190-like leucine-rich repeats domain-containing protein</fullName>
    </recommendedName>
</protein>
<gene>
    <name evidence="4" type="ORF">C2S53_004143</name>
</gene>
<dbReference type="InterPro" id="IPR050905">
    <property type="entry name" value="Plant_NBS-LRR"/>
</dbReference>
<dbReference type="SUPFAM" id="SSF52047">
    <property type="entry name" value="RNI-like"/>
    <property type="match status" value="1"/>
</dbReference>
<accession>A0AAD4JLS1</accession>
<evidence type="ECO:0000256" key="2">
    <source>
        <dbReference type="SAM" id="MobiDB-lite"/>
    </source>
</evidence>
<dbReference type="Pfam" id="PF23247">
    <property type="entry name" value="LRR_RPS2"/>
    <property type="match status" value="1"/>
</dbReference>
<evidence type="ECO:0000313" key="4">
    <source>
        <dbReference type="EMBL" id="KAH6836152.1"/>
    </source>
</evidence>
<dbReference type="PANTHER" id="PTHR33463">
    <property type="entry name" value="NB-ARC DOMAIN-CONTAINING PROTEIN-RELATED"/>
    <property type="match status" value="1"/>
</dbReference>
<dbReference type="EMBL" id="SDAM02000026">
    <property type="protein sequence ID" value="KAH6836152.1"/>
    <property type="molecule type" value="Genomic_DNA"/>
</dbReference>
<keyword evidence="1" id="KW-0611">Plant defense</keyword>
<dbReference type="AlphaFoldDB" id="A0AAD4JLS1"/>
<dbReference type="Proteomes" id="UP001190926">
    <property type="component" value="Unassembled WGS sequence"/>
</dbReference>
<organism evidence="4 5">
    <name type="scientific">Perilla frutescens var. hirtella</name>
    <name type="common">Perilla citriodora</name>
    <name type="synonym">Perilla setoyensis</name>
    <dbReference type="NCBI Taxonomy" id="608512"/>
    <lineage>
        <taxon>Eukaryota</taxon>
        <taxon>Viridiplantae</taxon>
        <taxon>Streptophyta</taxon>
        <taxon>Embryophyta</taxon>
        <taxon>Tracheophyta</taxon>
        <taxon>Spermatophyta</taxon>
        <taxon>Magnoliopsida</taxon>
        <taxon>eudicotyledons</taxon>
        <taxon>Gunneridae</taxon>
        <taxon>Pentapetalae</taxon>
        <taxon>asterids</taxon>
        <taxon>lamiids</taxon>
        <taxon>Lamiales</taxon>
        <taxon>Lamiaceae</taxon>
        <taxon>Nepetoideae</taxon>
        <taxon>Elsholtzieae</taxon>
        <taxon>Perilla</taxon>
    </lineage>
</organism>
<evidence type="ECO:0000256" key="1">
    <source>
        <dbReference type="ARBA" id="ARBA00022821"/>
    </source>
</evidence>
<feature type="compositionally biased region" description="Basic and acidic residues" evidence="2">
    <location>
        <begin position="259"/>
        <end position="270"/>
    </location>
</feature>
<dbReference type="InterPro" id="IPR032675">
    <property type="entry name" value="LRR_dom_sf"/>
</dbReference>
<dbReference type="InterPro" id="IPR057135">
    <property type="entry name" value="At4g27190-like_LRR"/>
</dbReference>
<dbReference type="PANTHER" id="PTHR33463:SF140">
    <property type="entry name" value="P-LOOP CONTAINING NUCLEOSIDE TRIPHOSPHATE HYDROLASE, LEUCINE-RICH REPEAT DOMAIN SUPERFAMILY"/>
    <property type="match status" value="1"/>
</dbReference>
<evidence type="ECO:0000313" key="5">
    <source>
        <dbReference type="Proteomes" id="UP001190926"/>
    </source>
</evidence>
<keyword evidence="5" id="KW-1185">Reference proteome</keyword>
<proteinExistence type="predicted"/>
<sequence length="283" mass="32004">MTSMVSSNENKWGGSSNADIDDGHSLHLFCQVSFGNLKELQTSHNPFSCGHIIDASLFIGLEKLTIDGYEGGMSLFSPSIVANLVSLRALSIHNCDDLVEVIKDDEEEKAASGGQKTTLLFPKLQELELYRLPKLVSFCEWKCNVELPSLRQVEIEECPNMKYFTLGFLAAPNLEAFKTDLNNFLEKLELENLRKLVSFCEWEFDVEFPSLREVDIYKCPDMKHFTLGLLTTPKLEVVRINREEIGGLKDLNGAVQQQFEKKQQEEKEGGAEVQETEEEELNS</sequence>
<evidence type="ECO:0000259" key="3">
    <source>
        <dbReference type="Pfam" id="PF23247"/>
    </source>
</evidence>
<feature type="domain" description="Disease resistance protein At4g27190-like leucine-rich repeats" evidence="3">
    <location>
        <begin position="53"/>
        <end position="163"/>
    </location>
</feature>
<reference evidence="4 5" key="1">
    <citation type="journal article" date="2021" name="Nat. Commun.">
        <title>Incipient diploidization of the medicinal plant Perilla within 10,000 years.</title>
        <authorList>
            <person name="Zhang Y."/>
            <person name="Shen Q."/>
            <person name="Leng L."/>
            <person name="Zhang D."/>
            <person name="Chen S."/>
            <person name="Shi Y."/>
            <person name="Ning Z."/>
            <person name="Chen S."/>
        </authorList>
    </citation>
    <scope>NUCLEOTIDE SEQUENCE [LARGE SCALE GENOMIC DNA]</scope>
    <source>
        <strain evidence="5">cv. PC099</strain>
    </source>
</reference>
<feature type="region of interest" description="Disordered" evidence="2">
    <location>
        <begin position="259"/>
        <end position="283"/>
    </location>
</feature>
<name>A0AAD4JLS1_PERFH</name>
<dbReference type="Gene3D" id="3.80.10.10">
    <property type="entry name" value="Ribonuclease Inhibitor"/>
    <property type="match status" value="1"/>
</dbReference>
<feature type="compositionally biased region" description="Acidic residues" evidence="2">
    <location>
        <begin position="274"/>
        <end position="283"/>
    </location>
</feature>